<sequence length="69" mass="8127">MKKLIVRVYQRGNARKYKSCRLDTTTHENLQKLSELWDMSILQIIEKLTNEALAKVANDDQKSSKETRF</sequence>
<dbReference type="KEGG" id="hhy:Halhy_0799"/>
<evidence type="ECO:0000313" key="1">
    <source>
        <dbReference type="EMBL" id="AEE48706.1"/>
    </source>
</evidence>
<dbReference type="Proteomes" id="UP000008461">
    <property type="component" value="Chromosome"/>
</dbReference>
<protein>
    <submittedName>
        <fullName evidence="1">Uncharacterized protein</fullName>
    </submittedName>
</protein>
<dbReference type="HOGENOM" id="CLU_2770144_0_0_10"/>
<keyword evidence="2" id="KW-1185">Reference proteome</keyword>
<evidence type="ECO:0000313" key="2">
    <source>
        <dbReference type="Proteomes" id="UP000008461"/>
    </source>
</evidence>
<reference key="2">
    <citation type="submission" date="2011-04" db="EMBL/GenBank/DDBJ databases">
        <title>Complete sequence of chromosome of Haliscomenobacter hydrossis DSM 1100.</title>
        <authorList>
            <consortium name="US DOE Joint Genome Institute (JGI-PGF)"/>
            <person name="Lucas S."/>
            <person name="Han J."/>
            <person name="Lapidus A."/>
            <person name="Bruce D."/>
            <person name="Goodwin L."/>
            <person name="Pitluck S."/>
            <person name="Peters L."/>
            <person name="Kyrpides N."/>
            <person name="Mavromatis K."/>
            <person name="Ivanova N."/>
            <person name="Ovchinnikova G."/>
            <person name="Pagani I."/>
            <person name="Daligault H."/>
            <person name="Detter J.C."/>
            <person name="Han C."/>
            <person name="Land M."/>
            <person name="Hauser L."/>
            <person name="Markowitz V."/>
            <person name="Cheng J.-F."/>
            <person name="Hugenholtz P."/>
            <person name="Woyke T."/>
            <person name="Wu D."/>
            <person name="Verbarg S."/>
            <person name="Frueling A."/>
            <person name="Brambilla E."/>
            <person name="Klenk H.-P."/>
            <person name="Eisen J.A."/>
        </authorList>
    </citation>
    <scope>NUCLEOTIDE SEQUENCE</scope>
    <source>
        <strain>DSM 1100</strain>
    </source>
</reference>
<reference evidence="1 2" key="1">
    <citation type="journal article" date="2011" name="Stand. Genomic Sci.">
        <title>Complete genome sequence of Haliscomenobacter hydrossis type strain (O).</title>
        <authorList>
            <consortium name="US DOE Joint Genome Institute (JGI-PGF)"/>
            <person name="Daligault H."/>
            <person name="Lapidus A."/>
            <person name="Zeytun A."/>
            <person name="Nolan M."/>
            <person name="Lucas S."/>
            <person name="Del Rio T.G."/>
            <person name="Tice H."/>
            <person name="Cheng J.F."/>
            <person name="Tapia R."/>
            <person name="Han C."/>
            <person name="Goodwin L."/>
            <person name="Pitluck S."/>
            <person name="Liolios K."/>
            <person name="Pagani I."/>
            <person name="Ivanova N."/>
            <person name="Huntemann M."/>
            <person name="Mavromatis K."/>
            <person name="Mikhailova N."/>
            <person name="Pati A."/>
            <person name="Chen A."/>
            <person name="Palaniappan K."/>
            <person name="Land M."/>
            <person name="Hauser L."/>
            <person name="Brambilla E.M."/>
            <person name="Rohde M."/>
            <person name="Verbarg S."/>
            <person name="Goker M."/>
            <person name="Bristow J."/>
            <person name="Eisen J.A."/>
            <person name="Markowitz V."/>
            <person name="Hugenholtz P."/>
            <person name="Kyrpides N.C."/>
            <person name="Klenk H.P."/>
            <person name="Woyke T."/>
        </authorList>
    </citation>
    <scope>NUCLEOTIDE SEQUENCE [LARGE SCALE GENOMIC DNA]</scope>
    <source>
        <strain evidence="2">ATCC 27775 / DSM 1100 / LMG 10767 / O</strain>
    </source>
</reference>
<organism evidence="1 2">
    <name type="scientific">Haliscomenobacter hydrossis (strain ATCC 27775 / DSM 1100 / LMG 10767 / O)</name>
    <dbReference type="NCBI Taxonomy" id="760192"/>
    <lineage>
        <taxon>Bacteria</taxon>
        <taxon>Pseudomonadati</taxon>
        <taxon>Bacteroidota</taxon>
        <taxon>Saprospiria</taxon>
        <taxon>Saprospirales</taxon>
        <taxon>Haliscomenobacteraceae</taxon>
        <taxon>Haliscomenobacter</taxon>
    </lineage>
</organism>
<gene>
    <name evidence="1" type="ordered locus">Halhy_0799</name>
</gene>
<name>F4L3V2_HALH1</name>
<proteinExistence type="predicted"/>
<dbReference type="STRING" id="760192.Halhy_0799"/>
<dbReference type="EMBL" id="CP002691">
    <property type="protein sequence ID" value="AEE48706.1"/>
    <property type="molecule type" value="Genomic_DNA"/>
</dbReference>
<dbReference type="AlphaFoldDB" id="F4L3V2"/>
<accession>F4L3V2</accession>
<dbReference type="RefSeq" id="WP_013763270.1">
    <property type="nucleotide sequence ID" value="NC_015510.1"/>
</dbReference>